<feature type="domain" description="Beta/gamma crystallin 'Greek key'" evidence="4">
    <location>
        <begin position="2137"/>
        <end position="2180"/>
    </location>
</feature>
<dbReference type="CTD" id="55057"/>
<evidence type="ECO:0000259" key="4">
    <source>
        <dbReference type="PROSITE" id="PS50915"/>
    </source>
</evidence>
<feature type="region of interest" description="Disordered" evidence="3">
    <location>
        <begin position="1591"/>
        <end position="1683"/>
    </location>
</feature>
<evidence type="ECO:0000256" key="1">
    <source>
        <dbReference type="ARBA" id="ARBA00009646"/>
    </source>
</evidence>
<dbReference type="GeneID" id="115481180"/>
<keyword evidence="5" id="KW-1185">Reference proteome</keyword>
<dbReference type="InterPro" id="IPR001064">
    <property type="entry name" value="Beta/gamma_crystallin"/>
</dbReference>
<evidence type="ECO:0000256" key="2">
    <source>
        <dbReference type="ARBA" id="ARBA00022737"/>
    </source>
</evidence>
<reference evidence="5" key="1">
    <citation type="submission" date="2024-06" db="UniProtKB">
        <authorList>
            <consortium name="RefSeq"/>
        </authorList>
    </citation>
    <scope>NUCLEOTIDE SEQUENCE [LARGE SCALE GENOMIC DNA]</scope>
</reference>
<reference evidence="6" key="2">
    <citation type="submission" date="2025-08" db="UniProtKB">
        <authorList>
            <consortium name="RefSeq"/>
        </authorList>
    </citation>
    <scope>IDENTIFICATION</scope>
</reference>
<dbReference type="InterPro" id="IPR035992">
    <property type="entry name" value="Ricin_B-like_lectins"/>
</dbReference>
<feature type="compositionally biased region" description="Acidic residues" evidence="3">
    <location>
        <begin position="1773"/>
        <end position="1792"/>
    </location>
</feature>
<feature type="compositionally biased region" description="Polar residues" evidence="3">
    <location>
        <begin position="119"/>
        <end position="129"/>
    </location>
</feature>
<dbReference type="Proteomes" id="UP000515156">
    <property type="component" value="Chromosome 11"/>
</dbReference>
<feature type="domain" description="Beta/gamma crystallin 'Greek key'" evidence="4">
    <location>
        <begin position="2046"/>
        <end position="2088"/>
    </location>
</feature>
<dbReference type="SMART" id="SM00247">
    <property type="entry name" value="XTALbg"/>
    <property type="match status" value="6"/>
</dbReference>
<comment type="similarity">
    <text evidence="1">Belongs to the beta/gamma-crystallin family.</text>
</comment>
<feature type="region of interest" description="Disordered" evidence="3">
    <location>
        <begin position="1"/>
        <end position="129"/>
    </location>
</feature>
<dbReference type="OrthoDB" id="8823304at2759"/>
<feature type="compositionally biased region" description="Basic and acidic residues" evidence="3">
    <location>
        <begin position="103"/>
        <end position="116"/>
    </location>
</feature>
<dbReference type="PROSITE" id="PS50231">
    <property type="entry name" value="RICIN_B_LECTIN"/>
    <property type="match status" value="1"/>
</dbReference>
<dbReference type="PANTHER" id="PTHR11818:SF50">
    <property type="entry name" value="BETA_GAMMA CRYSTALLIN DOMAIN-CONTAINING PROTEIN 2"/>
    <property type="match status" value="1"/>
</dbReference>
<feature type="domain" description="Beta/gamma crystallin 'Greek key'" evidence="4">
    <location>
        <begin position="1956"/>
        <end position="1998"/>
    </location>
</feature>
<evidence type="ECO:0000256" key="3">
    <source>
        <dbReference type="SAM" id="MobiDB-lite"/>
    </source>
</evidence>
<dbReference type="Gene3D" id="2.60.20.10">
    <property type="entry name" value="Crystallins"/>
    <property type="match status" value="6"/>
</dbReference>
<feature type="domain" description="Beta/gamma crystallin 'Greek key'" evidence="4">
    <location>
        <begin position="1910"/>
        <end position="1955"/>
    </location>
</feature>
<dbReference type="Gene3D" id="2.80.10.50">
    <property type="match status" value="1"/>
</dbReference>
<proteinExistence type="inferred from homology"/>
<feature type="compositionally biased region" description="Basic and acidic residues" evidence="3">
    <location>
        <begin position="24"/>
        <end position="39"/>
    </location>
</feature>
<dbReference type="PRINTS" id="PR01367">
    <property type="entry name" value="BGCRYSTALLIN"/>
</dbReference>
<feature type="domain" description="Beta/gamma crystallin 'Greek key'" evidence="4">
    <location>
        <begin position="2227"/>
        <end position="2268"/>
    </location>
</feature>
<accession>A0A6P7Z9V1</accession>
<protein>
    <submittedName>
        <fullName evidence="6">Beta/gamma crystallin domain-containing protein 2</fullName>
    </submittedName>
</protein>
<feature type="compositionally biased region" description="Polar residues" evidence="3">
    <location>
        <begin position="1648"/>
        <end position="1680"/>
    </location>
</feature>
<feature type="domain" description="Beta/gamma crystallin 'Greek key'" evidence="4">
    <location>
        <begin position="1856"/>
        <end position="1898"/>
    </location>
</feature>
<dbReference type="PANTHER" id="PTHR11818">
    <property type="entry name" value="BETA/GAMMA CRYSTALLIN"/>
    <property type="match status" value="1"/>
</dbReference>
<dbReference type="KEGG" id="muo:115481180"/>
<gene>
    <name evidence="6" type="primary">CRYBG2</name>
</gene>
<feature type="compositionally biased region" description="Basic and acidic residues" evidence="3">
    <location>
        <begin position="761"/>
        <end position="770"/>
    </location>
</feature>
<feature type="domain" description="Beta/gamma crystallin 'Greek key'" evidence="4">
    <location>
        <begin position="1708"/>
        <end position="1747"/>
    </location>
</feature>
<dbReference type="SUPFAM" id="SSF49695">
    <property type="entry name" value="gamma-Crystallin-like"/>
    <property type="match status" value="3"/>
</dbReference>
<feature type="compositionally biased region" description="Acidic residues" evidence="3">
    <location>
        <begin position="1468"/>
        <end position="1480"/>
    </location>
</feature>
<feature type="region of interest" description="Disordered" evidence="3">
    <location>
        <begin position="743"/>
        <end position="770"/>
    </location>
</feature>
<organism evidence="5 6">
    <name type="scientific">Microcaecilia unicolor</name>
    <dbReference type="NCBI Taxonomy" id="1415580"/>
    <lineage>
        <taxon>Eukaryota</taxon>
        <taxon>Metazoa</taxon>
        <taxon>Chordata</taxon>
        <taxon>Craniata</taxon>
        <taxon>Vertebrata</taxon>
        <taxon>Euteleostomi</taxon>
        <taxon>Amphibia</taxon>
        <taxon>Gymnophiona</taxon>
        <taxon>Siphonopidae</taxon>
        <taxon>Microcaecilia</taxon>
    </lineage>
</organism>
<keyword evidence="2" id="KW-0677">Repeat</keyword>
<dbReference type="PROSITE" id="PS50915">
    <property type="entry name" value="CRYSTALLIN_BETA_GAMMA"/>
    <property type="match status" value="9"/>
</dbReference>
<dbReference type="InParanoid" id="A0A6P7Z9V1"/>
<feature type="domain" description="Beta/gamma crystallin 'Greek key'" evidence="4">
    <location>
        <begin position="2099"/>
        <end position="2136"/>
    </location>
</feature>
<feature type="region of interest" description="Disordered" evidence="3">
    <location>
        <begin position="629"/>
        <end position="651"/>
    </location>
</feature>
<name>A0A6P7Z9V1_9AMPH</name>
<feature type="compositionally biased region" description="Basic and acidic residues" evidence="3">
    <location>
        <begin position="56"/>
        <end position="66"/>
    </location>
</feature>
<feature type="region of interest" description="Disordered" evidence="3">
    <location>
        <begin position="1468"/>
        <end position="1494"/>
    </location>
</feature>
<sequence>MVPKPAPSRSHGEERLFEGNINGEPRRYDEVRGKEETFRGSEGVALSTKLYGTSALRDRRHPDSPDLPKIPIAHGPVFSQLYSPHKKDAKKTESRSPGPDSSEESRSPSPWRKEESIISGGSQTENHLQHSNNAPMIKSTNIKHSQNSDDPTLARSAKHQEAHKTIVSVLIRENRWQRVEKIIGIRPEKESPCQNKQDSAFIKKNANGSIDTEILKEHNYNYLRKVEDNSTIPRLLGKSNQQHTNDVMLTELYEDDDSAETGSLKESSQQMVQLITVTKDASRDKWKIKENTTVNKLVEERCQETPTSITVTRLPKENIWQKIENTDTTSSPKDDQWEKASYAIFTIRLKENDTKSSPIHVAERENIQITGSTMDTLTTKVIDKQRIGNSVELTASKDTPRQRTDGSMDAVAQNNCIVLDTITIKDIDRQRTTEALDNIISNDIQRQNEDHTVNRTSKDINRQREYDTLGTRISKENNRQTTGNNMDTIVSKNIEEQRFSETLDNINPKDTDRQREYDTIDARTSKGINKGRTDYTTDVVTSKDIHGQSEYEAVYARILKHIKRKKTNYTMDKITSKNTDRQRPDDHLDNIKPEINDRHTEYDTVDNRTPKDINRQRTDYTTDIIISKHIDSEASGDGLDSRPPKDIDRQREYETLETRTPKGIIRQRTGYTMDTITTKDIDSEGTGDTLDTRTPKDVDRQRDYEAIDNRIPTVINRERTGYSVDTITSKDILKQREYDSIDTRTPKDLAKQRTSNTLDTRTSKESESLRARYTSDTVALDTIKSKEIQRNSSNVVNTLKPNEIYNDRVGDTMDILVSKEIHSLSENKSSPTVNQKENTISNIDTTKDTLIFRENHSDHVDNIILPNESLEYTDDDLVLNTVSKETFIQNGDDISSRKTGMYNTDETDVTTLSGEINIQNVDDDGDPTATMILKQNLINNTDEAAVSIIPAETFNKNGGESEATRTPQEILMQNTGDPEVTKTSGQTLVYNSGDLEMIKIPEETLVQTYNNPEVTQISRENFVENTGSPEVTKSEGQTLVQNSGDTQITKTPSETLIQNYDDPEVTNISRETLLQNVDDSEVAKTAEPTLMQNSGDSEVTTTLSEILIQNVGGSEAIETPNETLIQYLSGPEPTKISKENLAQTSGDIEVIQALSKPLVENADDTEVTATPSEALIQNASKDEVTKIPREIIIQDAGEPDIYFTQKENYIQTTEGIAINITAKESLTESNGDIAGTITSTETLMENSGVSEVYEISEDDCNTTLSFPSKGEDLQNTTGTASSKIPRENLVQCEDETVVAITPRENLKHNTGDCHILGLPEPTEGNLAWKGHMTIIQTEQNSKEELEKSLAKTPLPLVNFQAEVMESSNMSDFCPVSLNYNNSLTEKSIGLGQEAEVVADIGADMESWVDILRNLETPEIMKCLKVPRQPRTSALSIFATLSPIQEDQVFMISSFFPYDFAITRQLNVEEDKEVEEEEEPEELKPSQEPGKNISYQEDGKALITTEDEPKSSYSLENSLKTTYLVDTTSPLEMLRKHLGDENSKTAGYRALPSTLLLSDRLEKKSELIEYKTYSRLSNSLLFNNYKSPIKDLEKEEESSSKNEQPTSPVPELRSPKEDNQTLFSSPPISLYDHTNALSSPSGIPEMADTGSSSLPLELNRSPSTDKNASPPSPLSKNTEQDTILPKLTAFPDSWEEKDKEYGKLNPRPGKIVIFLQSGFRGKQIEIISDVPDATAWTLPHSISIRVVRGGWIMYEKPRFQGRKCVLAEGDIELTDPWNDDEEEKEEEEEEESSTDTLKKPFHIGSLRHVVKDYGVPEISLFSKENGEGTKLKFHDMVEDIRIYEQPIKASSIIVHAGLWLLYNQPFFEGDPSIVEPGGFPSLKAWDSTDPNICSLQPIQIGGLSVEKPNEPKVIIYVNDNFQGRSCEVNRDIHDLRNEKDAAGLRLSSVGSLQVLGGCWVGYQKEGFRGQQYLLEEGGFNDWKAWGGSSKELASLRPIRTDFSDPALIMYAETDSEDTPCIQISDALPDVELANYGTATKSIHVLSGVWVAYSDVNFSGEQYILEKGMYRSCQDWGSSNCRISSLQPVLQVGGQSLHYTSKIHLFSEPDFKGTHITYEDDRTSLPESFNTQSCRVRGGSWILYSNKEYSGEQYVLCEGQYPTCAAMGCLSEASVWSLRKVPLKFSEPSISLHGLECFEGKEIDLNKEVRSLQAEGFNNHVLSLRVKGGIWVLYEHSDFRGRQWLLDCKEITSWLKYSGLQQIGSLRPIRQKRIYFHVRNEALQLFLCVREDVEEMKAGRVLVSEPSDQAQLVWYYEEGYIKNQVAPTMSLQVIGAADKGAKVVLWSQNRLPSQTWRIEPNGHICSEMFQNMILDIKGGEGYDQDHVVLWEKDDERPSQIWKIEVL</sequence>
<feature type="domain" description="Beta/gamma crystallin 'Greek key'" evidence="4">
    <location>
        <begin position="1748"/>
        <end position="1797"/>
    </location>
</feature>
<evidence type="ECO:0000313" key="6">
    <source>
        <dbReference type="RefSeq" id="XP_030076107.1"/>
    </source>
</evidence>
<feature type="compositionally biased region" description="Polar residues" evidence="3">
    <location>
        <begin position="141"/>
        <end position="150"/>
    </location>
</feature>
<evidence type="ECO:0000313" key="5">
    <source>
        <dbReference type="Proteomes" id="UP000515156"/>
    </source>
</evidence>
<dbReference type="Pfam" id="PF00652">
    <property type="entry name" value="Ricin_B_lectin"/>
    <property type="match status" value="1"/>
</dbReference>
<dbReference type="SUPFAM" id="SSF50370">
    <property type="entry name" value="Ricin B-like lectins"/>
    <property type="match status" value="1"/>
</dbReference>
<dbReference type="Pfam" id="PF00030">
    <property type="entry name" value="Crystall"/>
    <property type="match status" value="6"/>
</dbReference>
<dbReference type="InterPro" id="IPR050252">
    <property type="entry name" value="Beta/Gamma-Crystallin"/>
</dbReference>
<feature type="region of interest" description="Disordered" evidence="3">
    <location>
        <begin position="141"/>
        <end position="161"/>
    </location>
</feature>
<feature type="compositionally biased region" description="Basic and acidic residues" evidence="3">
    <location>
        <begin position="639"/>
        <end position="651"/>
    </location>
</feature>
<feature type="region of interest" description="Disordered" evidence="3">
    <location>
        <begin position="1773"/>
        <end position="1796"/>
    </location>
</feature>
<dbReference type="InterPro" id="IPR000772">
    <property type="entry name" value="Ricin_B_lectin"/>
</dbReference>
<dbReference type="InterPro" id="IPR011024">
    <property type="entry name" value="G_crystallin-like"/>
</dbReference>
<dbReference type="RefSeq" id="XP_030076107.1">
    <property type="nucleotide sequence ID" value="XM_030220247.1"/>
</dbReference>